<comment type="pathway">
    <text evidence="1">Cofactor biosynthesis; riboflavin biosynthesis.</text>
</comment>
<dbReference type="InterPro" id="IPR002734">
    <property type="entry name" value="RibDG_C"/>
</dbReference>
<dbReference type="SUPFAM" id="SSF53597">
    <property type="entry name" value="Dihydrofolate reductase-like"/>
    <property type="match status" value="1"/>
</dbReference>
<evidence type="ECO:0000256" key="2">
    <source>
        <dbReference type="ARBA" id="ARBA00022857"/>
    </source>
</evidence>
<name>A0A1I6SA47_9PSEU</name>
<dbReference type="Pfam" id="PF01872">
    <property type="entry name" value="RibD_C"/>
    <property type="match status" value="1"/>
</dbReference>
<reference evidence="6" key="1">
    <citation type="submission" date="2016-10" db="EMBL/GenBank/DDBJ databases">
        <authorList>
            <person name="Varghese N."/>
            <person name="Submissions S."/>
        </authorList>
    </citation>
    <scope>NUCLEOTIDE SEQUENCE [LARGE SCALE GENOMIC DNA]</scope>
    <source>
        <strain evidence="6">DSM 44771</strain>
    </source>
</reference>
<dbReference type="Proteomes" id="UP000198852">
    <property type="component" value="Unassembled WGS sequence"/>
</dbReference>
<dbReference type="PANTHER" id="PTHR38011">
    <property type="entry name" value="DIHYDROFOLATE REDUCTASE FAMILY PROTEIN (AFU_ORTHOLOGUE AFUA_8G06820)"/>
    <property type="match status" value="1"/>
</dbReference>
<feature type="domain" description="Bacterial bifunctional deaminase-reductase C-terminal" evidence="4">
    <location>
        <begin position="7"/>
        <end position="216"/>
    </location>
</feature>
<gene>
    <name evidence="5" type="ORF">SAMN05660874_03016</name>
</gene>
<dbReference type="GO" id="GO:0009231">
    <property type="term" value="P:riboflavin biosynthetic process"/>
    <property type="evidence" value="ECO:0007669"/>
    <property type="project" value="InterPro"/>
</dbReference>
<dbReference type="PANTHER" id="PTHR38011:SF7">
    <property type="entry name" value="2,5-DIAMINO-6-RIBOSYLAMINO-4(3H)-PYRIMIDINONE 5'-PHOSPHATE REDUCTASE"/>
    <property type="match status" value="1"/>
</dbReference>
<evidence type="ECO:0000313" key="5">
    <source>
        <dbReference type="EMBL" id="SFS73618.1"/>
    </source>
</evidence>
<evidence type="ECO:0000256" key="1">
    <source>
        <dbReference type="ARBA" id="ARBA00005104"/>
    </source>
</evidence>
<protein>
    <submittedName>
        <fullName evidence="5">5-amino-6-(5-phosphoribosylamino)uracil reductase</fullName>
    </submittedName>
</protein>
<dbReference type="InterPro" id="IPR050765">
    <property type="entry name" value="Riboflavin_Biosynth_HTPR"/>
</dbReference>
<dbReference type="Gene3D" id="3.40.430.10">
    <property type="entry name" value="Dihydrofolate Reductase, subunit A"/>
    <property type="match status" value="1"/>
</dbReference>
<evidence type="ECO:0000256" key="3">
    <source>
        <dbReference type="ARBA" id="ARBA00023002"/>
    </source>
</evidence>
<evidence type="ECO:0000313" key="6">
    <source>
        <dbReference type="Proteomes" id="UP000198852"/>
    </source>
</evidence>
<dbReference type="EMBL" id="FOZX01000004">
    <property type="protein sequence ID" value="SFS73618.1"/>
    <property type="molecule type" value="Genomic_DNA"/>
</dbReference>
<proteinExistence type="predicted"/>
<organism evidence="5 6">
    <name type="scientific">Saccharopolyspora flava</name>
    <dbReference type="NCBI Taxonomy" id="95161"/>
    <lineage>
        <taxon>Bacteria</taxon>
        <taxon>Bacillati</taxon>
        <taxon>Actinomycetota</taxon>
        <taxon>Actinomycetes</taxon>
        <taxon>Pseudonocardiales</taxon>
        <taxon>Pseudonocardiaceae</taxon>
        <taxon>Saccharopolyspora</taxon>
    </lineage>
</organism>
<sequence>MAVVTRPHVLLSVAVSADGCIDDVSPQRFPLSNAADFDHVDQVRAESDAILLGAGTVRRDDPRLLVRSAERCAARLARGLPEHPMKVVVSGSGDLAPALRLWHLDGAKLVYTTDAGAASTTVDRFAEIAAMGPEIDFGEMLDDLGARGVRRLMVEGGTCIHTGFLRAGLADELRMAIAPMLIGQQAAPRFLHPALFPGGPERRFHLEDVTKIGDVAVLRYFPKVTSENA</sequence>
<dbReference type="STRING" id="95161.SAMN05660874_03016"/>
<keyword evidence="6" id="KW-1185">Reference proteome</keyword>
<dbReference type="InterPro" id="IPR024072">
    <property type="entry name" value="DHFR-like_dom_sf"/>
</dbReference>
<dbReference type="GO" id="GO:0008703">
    <property type="term" value="F:5-amino-6-(5-phosphoribosylamino)uracil reductase activity"/>
    <property type="evidence" value="ECO:0007669"/>
    <property type="project" value="InterPro"/>
</dbReference>
<keyword evidence="3" id="KW-0560">Oxidoreductase</keyword>
<evidence type="ECO:0000259" key="4">
    <source>
        <dbReference type="Pfam" id="PF01872"/>
    </source>
</evidence>
<accession>A0A1I6SA47</accession>
<dbReference type="AlphaFoldDB" id="A0A1I6SA47"/>
<keyword evidence="2" id="KW-0521">NADP</keyword>